<sequence>MIARHIFLDPTFASELRVDGSGKGRERRTGRGRGPGPRARWEGGAGGGSAQMISRPRALYQRPITIVMCLHTSDRLANKRGADETRPISLIIYLIIRQAERPFPEIYYRNTLQSAPRPDAGEGRKSRARHAIPNFAYQQQESKLLINFIGGITGGRAGPHYANAFPAERCREKAI</sequence>
<feature type="compositionally biased region" description="Basic and acidic residues" evidence="1">
    <location>
        <begin position="18"/>
        <end position="29"/>
    </location>
</feature>
<accession>A0A4C1Z9L2</accession>
<dbReference type="Proteomes" id="UP000299102">
    <property type="component" value="Unassembled WGS sequence"/>
</dbReference>
<protein>
    <submittedName>
        <fullName evidence="2">Uncharacterized protein</fullName>
    </submittedName>
</protein>
<comment type="caution">
    <text evidence="2">The sequence shown here is derived from an EMBL/GenBank/DDBJ whole genome shotgun (WGS) entry which is preliminary data.</text>
</comment>
<proteinExistence type="predicted"/>
<reference evidence="2 3" key="1">
    <citation type="journal article" date="2019" name="Commun. Biol.">
        <title>The bagworm genome reveals a unique fibroin gene that provides high tensile strength.</title>
        <authorList>
            <person name="Kono N."/>
            <person name="Nakamura H."/>
            <person name="Ohtoshi R."/>
            <person name="Tomita M."/>
            <person name="Numata K."/>
            <person name="Arakawa K."/>
        </authorList>
    </citation>
    <scope>NUCLEOTIDE SEQUENCE [LARGE SCALE GENOMIC DNA]</scope>
</reference>
<evidence type="ECO:0000313" key="2">
    <source>
        <dbReference type="EMBL" id="GBP84002.1"/>
    </source>
</evidence>
<evidence type="ECO:0000313" key="3">
    <source>
        <dbReference type="Proteomes" id="UP000299102"/>
    </source>
</evidence>
<evidence type="ECO:0000256" key="1">
    <source>
        <dbReference type="SAM" id="MobiDB-lite"/>
    </source>
</evidence>
<dbReference type="EMBL" id="BGZK01001654">
    <property type="protein sequence ID" value="GBP84002.1"/>
    <property type="molecule type" value="Genomic_DNA"/>
</dbReference>
<keyword evidence="3" id="KW-1185">Reference proteome</keyword>
<name>A0A4C1Z9L2_EUMVA</name>
<feature type="region of interest" description="Disordered" evidence="1">
    <location>
        <begin position="18"/>
        <end position="50"/>
    </location>
</feature>
<gene>
    <name evidence="2" type="ORF">EVAR_15739_1</name>
</gene>
<organism evidence="2 3">
    <name type="scientific">Eumeta variegata</name>
    <name type="common">Bagworm moth</name>
    <name type="synonym">Eumeta japonica</name>
    <dbReference type="NCBI Taxonomy" id="151549"/>
    <lineage>
        <taxon>Eukaryota</taxon>
        <taxon>Metazoa</taxon>
        <taxon>Ecdysozoa</taxon>
        <taxon>Arthropoda</taxon>
        <taxon>Hexapoda</taxon>
        <taxon>Insecta</taxon>
        <taxon>Pterygota</taxon>
        <taxon>Neoptera</taxon>
        <taxon>Endopterygota</taxon>
        <taxon>Lepidoptera</taxon>
        <taxon>Glossata</taxon>
        <taxon>Ditrysia</taxon>
        <taxon>Tineoidea</taxon>
        <taxon>Psychidae</taxon>
        <taxon>Oiketicinae</taxon>
        <taxon>Eumeta</taxon>
    </lineage>
</organism>
<dbReference type="AlphaFoldDB" id="A0A4C1Z9L2"/>